<dbReference type="AlphaFoldDB" id="A0A7W6C499"/>
<comment type="caution">
    <text evidence="1">The sequence shown here is derived from an EMBL/GenBank/DDBJ whole genome shotgun (WGS) entry which is preliminary data.</text>
</comment>
<sequence length="121" mass="13174">MIAAATFAGLSHEKVAGLYDHAVGKDLRIAAEVKDGVLQGFDGDRNTAFGGRLPEIHDKGDNAFITFEAEGTVAKGYDRGSDTHYEAHLTQGIVQVYDHAQSAWFAYDIQDSDAAQSYHRD</sequence>
<proteinExistence type="predicted"/>
<evidence type="ECO:0000313" key="2">
    <source>
        <dbReference type="Proteomes" id="UP000561459"/>
    </source>
</evidence>
<dbReference type="EMBL" id="JACIDY010000009">
    <property type="protein sequence ID" value="MBB3941394.1"/>
    <property type="molecule type" value="Genomic_DNA"/>
</dbReference>
<name>A0A7W6C499_9SPHN</name>
<gene>
    <name evidence="1" type="ORF">GGR39_003071</name>
</gene>
<reference evidence="1 2" key="1">
    <citation type="submission" date="2020-08" db="EMBL/GenBank/DDBJ databases">
        <title>Genomic Encyclopedia of Type Strains, Phase IV (KMG-IV): sequencing the most valuable type-strain genomes for metagenomic binning, comparative biology and taxonomic classification.</title>
        <authorList>
            <person name="Goeker M."/>
        </authorList>
    </citation>
    <scope>NUCLEOTIDE SEQUENCE [LARGE SCALE GENOMIC DNA]</scope>
    <source>
        <strain evidence="1 2">DSM 27568</strain>
    </source>
</reference>
<keyword evidence="2" id="KW-1185">Reference proteome</keyword>
<organism evidence="1 2">
    <name type="scientific">Novosphingobium fluoreni</name>
    <dbReference type="NCBI Taxonomy" id="1391222"/>
    <lineage>
        <taxon>Bacteria</taxon>
        <taxon>Pseudomonadati</taxon>
        <taxon>Pseudomonadota</taxon>
        <taxon>Alphaproteobacteria</taxon>
        <taxon>Sphingomonadales</taxon>
        <taxon>Sphingomonadaceae</taxon>
        <taxon>Novosphingobium</taxon>
    </lineage>
</organism>
<dbReference type="Proteomes" id="UP000561459">
    <property type="component" value="Unassembled WGS sequence"/>
</dbReference>
<accession>A0A7W6C499</accession>
<protein>
    <submittedName>
        <fullName evidence="1">Uncharacterized protein</fullName>
    </submittedName>
</protein>
<evidence type="ECO:0000313" key="1">
    <source>
        <dbReference type="EMBL" id="MBB3941394.1"/>
    </source>
</evidence>